<feature type="domain" description="Glycosyltransferase subfamily 4-like N-terminal" evidence="4">
    <location>
        <begin position="15"/>
        <end position="185"/>
    </location>
</feature>
<dbReference type="InterPro" id="IPR050194">
    <property type="entry name" value="Glycosyltransferase_grp1"/>
</dbReference>
<dbReference type="Gene3D" id="3.40.50.2000">
    <property type="entry name" value="Glycogen Phosphorylase B"/>
    <property type="match status" value="2"/>
</dbReference>
<evidence type="ECO:0000259" key="4">
    <source>
        <dbReference type="Pfam" id="PF13439"/>
    </source>
</evidence>
<dbReference type="Pfam" id="PF00534">
    <property type="entry name" value="Glycos_transf_1"/>
    <property type="match status" value="1"/>
</dbReference>
<keyword evidence="1 5" id="KW-0328">Glycosyltransferase</keyword>
<evidence type="ECO:0000313" key="5">
    <source>
        <dbReference type="EMBL" id="UGS38761.1"/>
    </source>
</evidence>
<dbReference type="GO" id="GO:1901137">
    <property type="term" value="P:carbohydrate derivative biosynthetic process"/>
    <property type="evidence" value="ECO:0007669"/>
    <property type="project" value="UniProtKB-ARBA"/>
</dbReference>
<proteinExistence type="predicted"/>
<evidence type="ECO:0000256" key="1">
    <source>
        <dbReference type="ARBA" id="ARBA00022676"/>
    </source>
</evidence>
<dbReference type="CDD" id="cd03801">
    <property type="entry name" value="GT4_PimA-like"/>
    <property type="match status" value="1"/>
</dbReference>
<name>A0A9E7C2S9_9ACTN</name>
<dbReference type="SUPFAM" id="SSF53756">
    <property type="entry name" value="UDP-Glycosyltransferase/glycogen phosphorylase"/>
    <property type="match status" value="1"/>
</dbReference>
<keyword evidence="2 5" id="KW-0808">Transferase</keyword>
<dbReference type="InterPro" id="IPR028098">
    <property type="entry name" value="Glyco_trans_4-like_N"/>
</dbReference>
<dbReference type="GO" id="GO:0102710">
    <property type="term" value="F:D-inositol-3-phosphate glycosyltransferase activity"/>
    <property type="evidence" value="ECO:0007669"/>
    <property type="project" value="UniProtKB-EC"/>
</dbReference>
<dbReference type="Pfam" id="PF13439">
    <property type="entry name" value="Glyco_transf_4"/>
    <property type="match status" value="1"/>
</dbReference>
<feature type="domain" description="Glycosyl transferase family 1" evidence="3">
    <location>
        <begin position="200"/>
        <end position="347"/>
    </location>
</feature>
<keyword evidence="6" id="KW-1185">Reference proteome</keyword>
<gene>
    <name evidence="5" type="primary">mshA_20</name>
    <name evidence="5" type="ORF">DSM104329_05191</name>
</gene>
<dbReference type="InterPro" id="IPR001296">
    <property type="entry name" value="Glyco_trans_1"/>
</dbReference>
<dbReference type="PANTHER" id="PTHR45947">
    <property type="entry name" value="SULFOQUINOVOSYL TRANSFERASE SQD2"/>
    <property type="match status" value="1"/>
</dbReference>
<protein>
    <submittedName>
        <fullName evidence="5">D-inositol-3-phosphate glycosyltransferase</fullName>
        <ecNumber evidence="5">2.4.1.250</ecNumber>
    </submittedName>
</protein>
<sequence>MRICLVYDCLYPHTIGGAERWYRNLGERLAEAGHDVTYLTRRQWPRGADPGVPGVDVIAVIGEMSLYTPGGRRKITPPIVFGLGVLWHLLRHGRRYDIVHTAAFPYFSVIAAAAARRSGRYSLFVDWHEVWTRAYWEEYLGTAKGLVGWAVQKLCLKIRQRPFCFAQMTARRCHEEGLRDPVTVLSGLYTGTHELSDVTESQPLVMFAGRHIPEKRVPDLVPAIERARERLPDLRCVIFGDGPERAKVEAMVAGHGLNDVIEVPGFVDGERIDETMSRALCMVLPSRREGYGMVVVEAASWGTPSIVVDDPDNAATELVADGENGIVAASTSAEDLASAILQIHDEGMALRRSTAAWFQRNAPRVALSRSVEQVAEIYARRP</sequence>
<dbReference type="RefSeq" id="WP_259312777.1">
    <property type="nucleotide sequence ID" value="NZ_CP087164.1"/>
</dbReference>
<organism evidence="5 6">
    <name type="scientific">Capillimicrobium parvum</name>
    <dbReference type="NCBI Taxonomy" id="2884022"/>
    <lineage>
        <taxon>Bacteria</taxon>
        <taxon>Bacillati</taxon>
        <taxon>Actinomycetota</taxon>
        <taxon>Thermoleophilia</taxon>
        <taxon>Solirubrobacterales</taxon>
        <taxon>Capillimicrobiaceae</taxon>
        <taxon>Capillimicrobium</taxon>
    </lineage>
</organism>
<dbReference type="PANTHER" id="PTHR45947:SF3">
    <property type="entry name" value="SULFOQUINOVOSYL TRANSFERASE SQD2"/>
    <property type="match status" value="1"/>
</dbReference>
<dbReference type="AlphaFoldDB" id="A0A9E7C2S9"/>
<evidence type="ECO:0000313" key="6">
    <source>
        <dbReference type="Proteomes" id="UP001162834"/>
    </source>
</evidence>
<evidence type="ECO:0000256" key="2">
    <source>
        <dbReference type="ARBA" id="ARBA00022679"/>
    </source>
</evidence>
<reference evidence="5" key="1">
    <citation type="journal article" date="2022" name="Int. J. Syst. Evol. Microbiol.">
        <title>Pseudomonas aegrilactucae sp. nov. and Pseudomonas morbosilactucae sp. nov., pathogens causing bacterial rot of lettuce in Japan.</title>
        <authorList>
            <person name="Sawada H."/>
            <person name="Fujikawa T."/>
            <person name="Satou M."/>
        </authorList>
    </citation>
    <scope>NUCLEOTIDE SEQUENCE</scope>
    <source>
        <strain evidence="5">0166_1</strain>
    </source>
</reference>
<evidence type="ECO:0000259" key="3">
    <source>
        <dbReference type="Pfam" id="PF00534"/>
    </source>
</evidence>
<dbReference type="Proteomes" id="UP001162834">
    <property type="component" value="Chromosome"/>
</dbReference>
<dbReference type="EMBL" id="CP087164">
    <property type="protein sequence ID" value="UGS38761.1"/>
    <property type="molecule type" value="Genomic_DNA"/>
</dbReference>
<accession>A0A9E7C2S9</accession>
<dbReference type="EC" id="2.4.1.250" evidence="5"/>
<dbReference type="KEGG" id="sbae:DSM104329_05191"/>